<organism evidence="1 2">
    <name type="scientific">Butyricicoccus pullicaecorum 1.2</name>
    <dbReference type="NCBI Taxonomy" id="1203606"/>
    <lineage>
        <taxon>Bacteria</taxon>
        <taxon>Bacillati</taxon>
        <taxon>Bacillota</taxon>
        <taxon>Clostridia</taxon>
        <taxon>Eubacteriales</taxon>
        <taxon>Butyricicoccaceae</taxon>
        <taxon>Butyricicoccus</taxon>
    </lineage>
</organism>
<dbReference type="OrthoDB" id="2087391at2"/>
<gene>
    <name evidence="1" type="ORF">HMPREF1526_01868</name>
</gene>
<dbReference type="Proteomes" id="UP000013981">
    <property type="component" value="Unassembled WGS sequence"/>
</dbReference>
<protein>
    <submittedName>
        <fullName evidence="1">Uncharacterized protein</fullName>
    </submittedName>
</protein>
<dbReference type="RefSeq" id="WP_016148002.1">
    <property type="nucleotide sequence ID" value="NZ_KB976104.1"/>
</dbReference>
<dbReference type="HOGENOM" id="CLU_2435290_0_0_9"/>
<keyword evidence="2" id="KW-1185">Reference proteome</keyword>
<dbReference type="AlphaFoldDB" id="R8W1Z3"/>
<evidence type="ECO:0000313" key="1">
    <source>
        <dbReference type="EMBL" id="EOQ37177.1"/>
    </source>
</evidence>
<evidence type="ECO:0000313" key="2">
    <source>
        <dbReference type="Proteomes" id="UP000013981"/>
    </source>
</evidence>
<reference evidence="1 2" key="1">
    <citation type="submission" date="2013-01" db="EMBL/GenBank/DDBJ databases">
        <title>The Genome Sequence of Butyricicoccus pullicaecorum 1.2.</title>
        <authorList>
            <consortium name="The Broad Institute Genome Sequencing Platform"/>
            <person name="Earl A."/>
            <person name="Ward D."/>
            <person name="Feldgarden M."/>
            <person name="Gevers D."/>
            <person name="Van Immerseel F."/>
            <person name="Eeckhaut V."/>
            <person name="Walker B."/>
            <person name="Young S.K."/>
            <person name="Zeng Q."/>
            <person name="Gargeya S."/>
            <person name="Fitzgerald M."/>
            <person name="Haas B."/>
            <person name="Abouelleil A."/>
            <person name="Alvarado L."/>
            <person name="Arachchi H.M."/>
            <person name="Berlin A.M."/>
            <person name="Chapman S.B."/>
            <person name="Dewar J."/>
            <person name="Goldberg J."/>
            <person name="Griggs A."/>
            <person name="Gujja S."/>
            <person name="Hansen M."/>
            <person name="Howarth C."/>
            <person name="Imamovic A."/>
            <person name="Larimer J."/>
            <person name="McCowan C."/>
            <person name="Murphy C."/>
            <person name="Neiman D."/>
            <person name="Pearson M."/>
            <person name="Priest M."/>
            <person name="Roberts A."/>
            <person name="Saif S."/>
            <person name="Shea T."/>
            <person name="Sisk P."/>
            <person name="Sykes S."/>
            <person name="Wortman J."/>
            <person name="Nusbaum C."/>
            <person name="Birren B."/>
        </authorList>
    </citation>
    <scope>NUCLEOTIDE SEQUENCE [LARGE SCALE GENOMIC DNA]</scope>
    <source>
        <strain evidence="1 2">1.2</strain>
    </source>
</reference>
<name>R8W1Z3_9FIRM</name>
<accession>R8W1Z3</accession>
<sequence>MNTVPKFNTSLLCRASFPAELEDDGGRCIVEVTVYRLNAVAVHTFLLDGPDPLLRHLGLPETDTYITKHDIDDLVTVVRIIREEAPAWQH</sequence>
<dbReference type="EMBL" id="AQOB01000006">
    <property type="protein sequence ID" value="EOQ37177.1"/>
    <property type="molecule type" value="Genomic_DNA"/>
</dbReference>
<proteinExistence type="predicted"/>
<dbReference type="eggNOG" id="ENOG5032RPU">
    <property type="taxonomic scope" value="Bacteria"/>
</dbReference>
<dbReference type="PATRIC" id="fig|1203606.4.peg.1818"/>
<comment type="caution">
    <text evidence="1">The sequence shown here is derived from an EMBL/GenBank/DDBJ whole genome shotgun (WGS) entry which is preliminary data.</text>
</comment>